<evidence type="ECO:0000256" key="3">
    <source>
        <dbReference type="ARBA" id="ARBA00023316"/>
    </source>
</evidence>
<evidence type="ECO:0000313" key="9">
    <source>
        <dbReference type="Proteomes" id="UP000788153"/>
    </source>
</evidence>
<dbReference type="Gene3D" id="3.30.70.1070">
    <property type="entry name" value="Sporulation related repeat"/>
    <property type="match status" value="1"/>
</dbReference>
<evidence type="ECO:0000256" key="4">
    <source>
        <dbReference type="HAMAP-Rule" id="MF_02071"/>
    </source>
</evidence>
<evidence type="ECO:0000256" key="6">
    <source>
        <dbReference type="SAM" id="MobiDB-lite"/>
    </source>
</evidence>
<dbReference type="Pfam" id="PF05036">
    <property type="entry name" value="SPOR"/>
    <property type="match status" value="1"/>
</dbReference>
<dbReference type="PANTHER" id="PTHR34183">
    <property type="entry name" value="ENDOLYTIC PEPTIDOGLYCAN TRANSGLYCOSYLASE RLPA"/>
    <property type="match status" value="1"/>
</dbReference>
<dbReference type="HAMAP" id="MF_02071">
    <property type="entry name" value="RlpA"/>
    <property type="match status" value="1"/>
</dbReference>
<comment type="function">
    <text evidence="4">Lytic transglycosylase with a strong preference for naked glycan strands that lack stem peptides.</text>
</comment>
<comment type="similarity">
    <text evidence="4 5">Belongs to the RlpA family.</text>
</comment>
<comment type="caution">
    <text evidence="8">The sequence shown here is derived from an EMBL/GenBank/DDBJ whole genome shotgun (WGS) entry which is preliminary data.</text>
</comment>
<evidence type="ECO:0000313" key="8">
    <source>
        <dbReference type="EMBL" id="NIJ24858.1"/>
    </source>
</evidence>
<dbReference type="CDD" id="cd22268">
    <property type="entry name" value="DPBB_RlpA-like"/>
    <property type="match status" value="1"/>
</dbReference>
<dbReference type="Gene3D" id="2.40.40.10">
    <property type="entry name" value="RlpA-like domain"/>
    <property type="match status" value="1"/>
</dbReference>
<sequence length="314" mass="32120">MKFSASLLLLSALGVGGGANPPTGDEPLQSAGAPYRAPPQAAPGTTPANPLPAPPMTPPIAGDGPRATSGESESRYDEVGFASWYGEELGPNARTASGAAFDPARPIAAHKTLPLGAFVEVTALDTGRTILLEVADRGPHRADRLLDLSRGAAQQLGTHAGSVAAVRVRQVTPSPQDIAALRAGGLAPTRLDAPEILLTALRKRLPGTVSPGSTSAAPAPAAVPASPAVVAPKPPVATSTPQPAAAGRYRVQVATFSTDDRAQALAKRIDGQVERAGSLYRVQLGPFPTSADAKRARDRVAKQGYGDAQIRITD</sequence>
<name>A0ABX0U7V9_9SPHN</name>
<keyword evidence="8" id="KW-0449">Lipoprotein</keyword>
<dbReference type="InterPro" id="IPR009009">
    <property type="entry name" value="RlpA-like_DPBB"/>
</dbReference>
<dbReference type="SUPFAM" id="SSF50685">
    <property type="entry name" value="Barwin-like endoglucanases"/>
    <property type="match status" value="1"/>
</dbReference>
<keyword evidence="3 4" id="KW-0961">Cell wall biogenesis/degradation</keyword>
<dbReference type="Pfam" id="PF03330">
    <property type="entry name" value="DPBB_1"/>
    <property type="match status" value="1"/>
</dbReference>
<dbReference type="InterPro" id="IPR034718">
    <property type="entry name" value="RlpA"/>
</dbReference>
<proteinExistence type="inferred from homology"/>
<dbReference type="PANTHER" id="PTHR34183:SF1">
    <property type="entry name" value="ENDOLYTIC PEPTIDOGLYCAN TRANSGLYCOSYLASE RLPA"/>
    <property type="match status" value="1"/>
</dbReference>
<gene>
    <name evidence="4" type="primary">rlpA</name>
    <name evidence="8" type="ORF">FHT01_002400</name>
</gene>
<feature type="domain" description="SPOR" evidence="7">
    <location>
        <begin position="274"/>
        <end position="314"/>
    </location>
</feature>
<evidence type="ECO:0000259" key="7">
    <source>
        <dbReference type="PROSITE" id="PS51724"/>
    </source>
</evidence>
<keyword evidence="2 4" id="KW-0456">Lyase</keyword>
<feature type="compositionally biased region" description="Basic and acidic residues" evidence="6">
    <location>
        <begin position="292"/>
        <end position="301"/>
    </location>
</feature>
<reference evidence="8 9" key="1">
    <citation type="submission" date="2020-03" db="EMBL/GenBank/DDBJ databases">
        <title>Genomic Encyclopedia of Type Strains, Phase IV (KMG-IV): sequencing the most valuable type-strain genomes for metagenomic binning, comparative biology and taxonomic classification.</title>
        <authorList>
            <person name="Goeker M."/>
        </authorList>
    </citation>
    <scope>NUCLEOTIDE SEQUENCE [LARGE SCALE GENOMIC DNA]</scope>
    <source>
        <strain evidence="8 9">DSM 22753</strain>
    </source>
</reference>
<evidence type="ECO:0000256" key="2">
    <source>
        <dbReference type="ARBA" id="ARBA00023239"/>
    </source>
</evidence>
<dbReference type="Proteomes" id="UP000788153">
    <property type="component" value="Unassembled WGS sequence"/>
</dbReference>
<evidence type="ECO:0000256" key="1">
    <source>
        <dbReference type="ARBA" id="ARBA00022729"/>
    </source>
</evidence>
<dbReference type="InterPro" id="IPR007730">
    <property type="entry name" value="SPOR-like_dom"/>
</dbReference>
<feature type="region of interest" description="Disordered" evidence="6">
    <location>
        <begin position="290"/>
        <end position="314"/>
    </location>
</feature>
<dbReference type="EC" id="4.2.2.-" evidence="4"/>
<dbReference type="InterPro" id="IPR012997">
    <property type="entry name" value="RplA"/>
</dbReference>
<feature type="compositionally biased region" description="Pro residues" evidence="6">
    <location>
        <begin position="49"/>
        <end position="58"/>
    </location>
</feature>
<dbReference type="EMBL" id="JAASQP010000001">
    <property type="protein sequence ID" value="NIJ24858.1"/>
    <property type="molecule type" value="Genomic_DNA"/>
</dbReference>
<organism evidence="8 9">
    <name type="scientific">Sphingomonas japonica</name>
    <dbReference type="NCBI Taxonomy" id="511662"/>
    <lineage>
        <taxon>Bacteria</taxon>
        <taxon>Pseudomonadati</taxon>
        <taxon>Pseudomonadota</taxon>
        <taxon>Alphaproteobacteria</taxon>
        <taxon>Sphingomonadales</taxon>
        <taxon>Sphingomonadaceae</taxon>
        <taxon>Sphingomonas</taxon>
    </lineage>
</organism>
<evidence type="ECO:0000256" key="5">
    <source>
        <dbReference type="RuleBase" id="RU003495"/>
    </source>
</evidence>
<protein>
    <recommendedName>
        <fullName evidence="4">Endolytic peptidoglycan transglycosylase RlpA</fullName>
        <ecNumber evidence="4">4.2.2.-</ecNumber>
    </recommendedName>
</protein>
<keyword evidence="1" id="KW-0732">Signal</keyword>
<dbReference type="PROSITE" id="PS51724">
    <property type="entry name" value="SPOR"/>
    <property type="match status" value="1"/>
</dbReference>
<dbReference type="InterPro" id="IPR036680">
    <property type="entry name" value="SPOR-like_sf"/>
</dbReference>
<dbReference type="InterPro" id="IPR036908">
    <property type="entry name" value="RlpA-like_sf"/>
</dbReference>
<accession>A0ABX0U7V9</accession>
<dbReference type="NCBIfam" id="TIGR00413">
    <property type="entry name" value="rlpA"/>
    <property type="match status" value="1"/>
</dbReference>
<dbReference type="RefSeq" id="WP_166745506.1">
    <property type="nucleotide sequence ID" value="NZ_BAAAEV010000001.1"/>
</dbReference>
<dbReference type="SUPFAM" id="SSF110997">
    <property type="entry name" value="Sporulation related repeat"/>
    <property type="match status" value="1"/>
</dbReference>
<feature type="region of interest" description="Disordered" evidence="6">
    <location>
        <begin position="14"/>
        <end position="76"/>
    </location>
</feature>
<keyword evidence="9" id="KW-1185">Reference proteome</keyword>